<name>A0A5J4TA14_9EUKA</name>
<accession>A0A5J4TA14</accession>
<dbReference type="Proteomes" id="UP000324800">
    <property type="component" value="Unassembled WGS sequence"/>
</dbReference>
<dbReference type="OrthoDB" id="10066471at2759"/>
<reference evidence="1 2" key="1">
    <citation type="submission" date="2019-03" db="EMBL/GenBank/DDBJ databases">
        <title>Single cell metagenomics reveals metabolic interactions within the superorganism composed of flagellate Streblomastix strix and complex community of Bacteroidetes bacteria on its surface.</title>
        <authorList>
            <person name="Treitli S.C."/>
            <person name="Kolisko M."/>
            <person name="Husnik F."/>
            <person name="Keeling P."/>
            <person name="Hampl V."/>
        </authorList>
    </citation>
    <scope>NUCLEOTIDE SEQUENCE [LARGE SCALE GENOMIC DNA]</scope>
    <source>
        <strain evidence="1">ST1C</strain>
    </source>
</reference>
<proteinExistence type="predicted"/>
<sequence length="227" mass="26029">MNSSYGSDGMNTEKYHKVKMMNRKQTERAIRSNAFMDEQKISEDNYIVQMNPEHCSCKTPLQVAFFVLDNANGNPNEDFTQQFNAVVKDRDFYNANAKYFFPTIKGDVYDEKKILGLAIERQGPSMIALAPKKYIMFKNYCDDSKIKLKGVNQKTNKITKDQIVDSINEGKITKCTNMRLGQKNHQMSQLSIEKNGITGIHTKMVVLENQSCCPYMYGLTANDYSFE</sequence>
<dbReference type="AlphaFoldDB" id="A0A5J4TA14"/>
<gene>
    <name evidence="1" type="ORF">EZS28_049386</name>
</gene>
<evidence type="ECO:0000313" key="1">
    <source>
        <dbReference type="EMBL" id="KAA6355087.1"/>
    </source>
</evidence>
<evidence type="ECO:0000313" key="2">
    <source>
        <dbReference type="Proteomes" id="UP000324800"/>
    </source>
</evidence>
<comment type="caution">
    <text evidence="1">The sequence shown here is derived from an EMBL/GenBank/DDBJ whole genome shotgun (WGS) entry which is preliminary data.</text>
</comment>
<protein>
    <submittedName>
        <fullName evidence="1">Uncharacterized protein</fullName>
    </submittedName>
</protein>
<dbReference type="EMBL" id="SNRW01035190">
    <property type="protein sequence ID" value="KAA6355087.1"/>
    <property type="molecule type" value="Genomic_DNA"/>
</dbReference>
<organism evidence="1 2">
    <name type="scientific">Streblomastix strix</name>
    <dbReference type="NCBI Taxonomy" id="222440"/>
    <lineage>
        <taxon>Eukaryota</taxon>
        <taxon>Metamonada</taxon>
        <taxon>Preaxostyla</taxon>
        <taxon>Oxymonadida</taxon>
        <taxon>Streblomastigidae</taxon>
        <taxon>Streblomastix</taxon>
    </lineage>
</organism>